<evidence type="ECO:0000256" key="14">
    <source>
        <dbReference type="SAM" id="MobiDB-lite"/>
    </source>
</evidence>
<dbReference type="RefSeq" id="XP_017580910.2">
    <property type="nucleotide sequence ID" value="XM_017725421.2"/>
</dbReference>
<feature type="compositionally biased region" description="Polar residues" evidence="14">
    <location>
        <begin position="586"/>
        <end position="602"/>
    </location>
</feature>
<feature type="region of interest" description="Disordered" evidence="14">
    <location>
        <begin position="675"/>
        <end position="707"/>
    </location>
</feature>
<feature type="compositionally biased region" description="Low complexity" evidence="14">
    <location>
        <begin position="1615"/>
        <end position="1626"/>
    </location>
</feature>
<evidence type="ECO:0000256" key="11">
    <source>
        <dbReference type="ARBA" id="ARBA00049431"/>
    </source>
</evidence>
<evidence type="ECO:0000256" key="1">
    <source>
        <dbReference type="ARBA" id="ARBA00004286"/>
    </source>
</evidence>
<comment type="similarity">
    <text evidence="2 13">Belongs to the TET family.</text>
</comment>
<dbReference type="SMART" id="SM01333">
    <property type="entry name" value="Tet_JBP"/>
    <property type="match status" value="1"/>
</dbReference>
<dbReference type="PANTHER" id="PTHR23358:SF2">
    <property type="entry name" value="METHYLCYTOSINE DIOXYGENASE TET1"/>
    <property type="match status" value="1"/>
</dbReference>
<feature type="compositionally biased region" description="Polar residues" evidence="14">
    <location>
        <begin position="1574"/>
        <end position="1583"/>
    </location>
</feature>
<dbReference type="GO" id="GO:0003677">
    <property type="term" value="F:DNA binding"/>
    <property type="evidence" value="ECO:0007669"/>
    <property type="project" value="InterPro"/>
</dbReference>
<feature type="compositionally biased region" description="Basic and acidic residues" evidence="14">
    <location>
        <begin position="229"/>
        <end position="241"/>
    </location>
</feature>
<sequence>MPHPPKPSKKVQPPTKRNVRKLKSSTDRRRTANSSKPKGPTTRTRQVKTKKSTGKKPASKRVQASAVSRLAKKAPQGRASRTKNPSDLTGSIKLRHTRSSLTQHGPAADLRGRRRSFRGSLLSHSGPQEVKPPRRVAKSRERGQQAREQDTQRIAEPVKQADDDDADDQQSKTPVTSVEALPVNSSSEEKADEEHGEPLVNETATVEEEKFEVTTERVQSENSPVPLENMEKPSTTDKSDDLFAEEHDPAAEADSVCTLDTSGPTVPSLLQSCDIASQSALEDSSLPDLSAASSVCEIPKESPALQNPTDAKLVEDREPDITTVVKTKEEDHRDELSSKNEGALSLLSLSAGIYSGSLDTGPQTAGSFDSKVSSSTDSTQFSFDTESEAGSLELALEHRATGASPLLEADIRQRLLQAQVRRERKKRSRCGTCGPCLLKINCGQCSCCLNRKTGHQICKLRKCVELKRRPLQTTAREVGCKNLPKPRKRTRVSKVELEGILVNGTNSERMEETCVVPEDEACDVSRAHSVPPDSPTPLQHDPAPAERALQPAVSPHALLTHHSSLSSCNGAKHMKPNTEDHKDPTDLQSESQRSVNMLTESQPPEAPTERTVPLKKIKLEELSMMPAEQSALHLDNNDCYEDALSTLAAVVCSTITHRKGFEETLLGSQISDVSSFKTEREEEPCHSHSHQKRTSNSPAGADNPHHKDSVALSINSVQSLVEHRSISMDQAIAIEVLTQLAAIPETASFKTENQDQNPQQGSTSTTNISSSRQIPQETKSVSEVVSNKVSVISSSLHQTSVICSPLNRQENVTHRSTPTHHKLSLQDLLKASSECDRLLHTPESGRLSQALCKTDRLDGTFKKFKHVERTQSSRRRDEEEVAAQLVQLAFMIESRHKPVSSENSPPKGMPVQTIKYNHNAIGQHFKKQRKTKTTPSSPRISKKRASGIEGGNHRIPLAKRTPNSKTPFKTKAQREALQQKARLHPKRSPFLPQTQIDLKKYLAQAHLERQLFHFSNKREDTLVSCENQKALSHSHGNQSQPNGHCHSLTNGHIGATLGQKHECEEHLISQVLKTYSVLNHGAKSQAQYAMPNVPGADPYQNIGSCHRVNSLSCEPRQTSLDQNGYYKVETSGTFTVLSTTAGNAENGDGESFGENTPTKHMLNSFLESPLKFLDSSTKNVINTPSKNNSELPSCNCREHIIEKEEGPFYTHLGSGPTVAAVREMMEDRFGEKGKAVRVEVVVYTGREGRSSQGCPIAKWVIRRGSEEEKLLCLVRQRAGHCCQNAVVVILILAWEGIPRSMADRLYQELTQTLYKYGSPTSRRCALNEDRTCACQGLDPETCGASFSFGCSWSMYFNGCKFARSKVPRKFRLQGDYPEEEGKLESNLQNLATDVAPLYKKLAPEAYQNQVEQEQTGEDCRLGTREGRPFSGVTACVDFCAHAHRDTHNMNNGSTVVCTLTKEDNRAVRNIPEDEQLHVLPLYKISETDEFGRVEGQLAKIETGALQVLSSFPREVRLLAEPVKSARKRRQEAKRDREKPSSQEKKQVTPVKVKNEPLKGFKSTPSELSPCFKTEASTPYSSPMRTPRTPDMGSHLLDLLDSSSAYRSTNYTPPVSSSRDTAALSSSPRTIFPAPHYQNAGKLSPSNGSPLLRYGAGQEAARHSSPELSEQKPFRNQQHVDSPLGPKSSVFRDHCFTVQTEPEEMRCFQGGAAPILLSPSRAEGLHSRLNFHQTQPGLDDHGPPMLPRPMTPEEVKAEEVWSDSEHNFLDGDIGGVAVAPSHGSILIECARRELHATTPVLRPNRSHPTRVSLVFYQHKSLNTPSHGLHQWEAKMAEKAREREAEAERLGLEPGALNSAKARRSKVAESDTESGEEDVCQDERAKLQVPTRQSVTATRDGLITSAPYSLTQVTGPYNRWT</sequence>
<feature type="region of interest" description="Disordered" evidence="14">
    <location>
        <begin position="1522"/>
        <end position="1595"/>
    </location>
</feature>
<feature type="compositionally biased region" description="Polar residues" evidence="14">
    <location>
        <begin position="749"/>
        <end position="779"/>
    </location>
</feature>
<feature type="compositionally biased region" description="Basic and acidic residues" evidence="14">
    <location>
        <begin position="576"/>
        <end position="585"/>
    </location>
</feature>
<dbReference type="InterPro" id="IPR046942">
    <property type="entry name" value="TET_oxygenase"/>
</dbReference>
<feature type="region of interest" description="Disordered" evidence="14">
    <location>
        <begin position="525"/>
        <end position="544"/>
    </location>
</feature>
<dbReference type="GO" id="GO:0071222">
    <property type="term" value="P:cellular response to lipopolysaccharide"/>
    <property type="evidence" value="ECO:0007669"/>
    <property type="project" value="Ensembl"/>
</dbReference>
<dbReference type="PANTHER" id="PTHR23358">
    <property type="entry name" value="METHYLCYTOSINE DIOXYGENASE TET"/>
    <property type="match status" value="1"/>
</dbReference>
<dbReference type="InterPro" id="IPR040175">
    <property type="entry name" value="TET1/2/3"/>
</dbReference>
<reference evidence="16" key="3">
    <citation type="submission" date="2025-09" db="UniProtKB">
        <authorList>
            <consortium name="Ensembl"/>
        </authorList>
    </citation>
    <scope>IDENTIFICATION</scope>
</reference>
<keyword evidence="17" id="KW-1185">Reference proteome</keyword>
<feature type="compositionally biased region" description="Basic and acidic residues" evidence="14">
    <location>
        <begin position="138"/>
        <end position="153"/>
    </location>
</feature>
<comment type="catalytic activity">
    <reaction evidence="10 13">
        <text>a 5-formyl-2'-deoxycytidine in DNA + 2-oxoglutarate + O2 = a 5-carboxyl-2'-deoxycytidine in DNA + succinate + CO2 + H(+)</text>
        <dbReference type="Rhea" id="RHEA:53832"/>
        <dbReference type="Rhea" id="RHEA-COMP:13656"/>
        <dbReference type="Rhea" id="RHEA-COMP:13657"/>
        <dbReference type="ChEBI" id="CHEBI:15378"/>
        <dbReference type="ChEBI" id="CHEBI:15379"/>
        <dbReference type="ChEBI" id="CHEBI:16526"/>
        <dbReference type="ChEBI" id="CHEBI:16810"/>
        <dbReference type="ChEBI" id="CHEBI:30031"/>
        <dbReference type="ChEBI" id="CHEBI:137731"/>
        <dbReference type="ChEBI" id="CHEBI:137732"/>
        <dbReference type="EC" id="1.14.11.80"/>
    </reaction>
</comment>
<feature type="compositionally biased region" description="Basic and acidic residues" evidence="14">
    <location>
        <begin position="1659"/>
        <end position="1672"/>
    </location>
</feature>
<name>A0A3B4EMD4_PYGNA</name>
<keyword evidence="4 13" id="KW-0479">Metal-binding</keyword>
<keyword evidence="9 13" id="KW-0408">Iron</keyword>
<feature type="region of interest" description="Disordered" evidence="14">
    <location>
        <begin position="1607"/>
        <end position="1686"/>
    </location>
</feature>
<feature type="region of interest" description="Disordered" evidence="14">
    <location>
        <begin position="566"/>
        <end position="612"/>
    </location>
</feature>
<dbReference type="GeneID" id="108444309"/>
<dbReference type="InterPro" id="IPR002857">
    <property type="entry name" value="Znf_CXXC"/>
</dbReference>
<dbReference type="OMA" id="KEPQGYY"/>
<dbReference type="GO" id="GO:0045944">
    <property type="term" value="P:positive regulation of transcription by RNA polymerase II"/>
    <property type="evidence" value="ECO:0007669"/>
    <property type="project" value="TreeGrafter"/>
</dbReference>
<comment type="catalytic activity">
    <reaction evidence="13">
        <text>a 5-methyl-2'-deoxycytidine in DNA + 2-oxoglutarate + O2 = a 5-hydroxymethyl-2'-deoxycytidine in DNA + succinate + CO2</text>
        <dbReference type="Rhea" id="RHEA:52636"/>
        <dbReference type="Rhea" id="RHEA-COMP:11370"/>
        <dbReference type="Rhea" id="RHEA-COMP:13315"/>
        <dbReference type="ChEBI" id="CHEBI:15379"/>
        <dbReference type="ChEBI" id="CHEBI:16526"/>
        <dbReference type="ChEBI" id="CHEBI:16810"/>
        <dbReference type="ChEBI" id="CHEBI:30031"/>
        <dbReference type="ChEBI" id="CHEBI:85454"/>
        <dbReference type="ChEBI" id="CHEBI:136731"/>
        <dbReference type="EC" id="1.14.11.80"/>
    </reaction>
</comment>
<comment type="cofactor">
    <cofactor evidence="13">
        <name>Fe(2+)</name>
        <dbReference type="ChEBI" id="CHEBI:29033"/>
    </cofactor>
    <text evidence="13">Binds 1 Fe(2+) ion per subunit.</text>
</comment>
<dbReference type="GO" id="GO:0032656">
    <property type="term" value="P:regulation of interleukin-13 production"/>
    <property type="evidence" value="ECO:0007669"/>
    <property type="project" value="Ensembl"/>
</dbReference>
<feature type="compositionally biased region" description="Acidic residues" evidence="14">
    <location>
        <begin position="1868"/>
        <end position="1878"/>
    </location>
</feature>
<keyword evidence="7 13" id="KW-0223">Dioxygenase</keyword>
<dbReference type="GO" id="GO:0005634">
    <property type="term" value="C:nucleus"/>
    <property type="evidence" value="ECO:0007669"/>
    <property type="project" value="UniProtKB-UniRule"/>
</dbReference>
<keyword evidence="3" id="KW-0158">Chromosome</keyword>
<evidence type="ECO:0000256" key="3">
    <source>
        <dbReference type="ARBA" id="ARBA00022454"/>
    </source>
</evidence>
<feature type="compositionally biased region" description="Basic and acidic residues" evidence="14">
    <location>
        <begin position="187"/>
        <end position="197"/>
    </location>
</feature>
<evidence type="ECO:0000256" key="5">
    <source>
        <dbReference type="ARBA" id="ARBA00022771"/>
    </source>
</evidence>
<reference evidence="16" key="2">
    <citation type="submission" date="2025-08" db="UniProtKB">
        <authorList>
            <consortium name="Ensembl"/>
        </authorList>
    </citation>
    <scope>IDENTIFICATION</scope>
</reference>
<evidence type="ECO:0000256" key="10">
    <source>
        <dbReference type="ARBA" id="ARBA00047840"/>
    </source>
</evidence>
<evidence type="ECO:0000313" key="16">
    <source>
        <dbReference type="Ensembl" id="ENSPNAP00000036336.2"/>
    </source>
</evidence>
<evidence type="ECO:0000256" key="6">
    <source>
        <dbReference type="ARBA" id="ARBA00022833"/>
    </source>
</evidence>
<dbReference type="GO" id="GO:0005694">
    <property type="term" value="C:chromosome"/>
    <property type="evidence" value="ECO:0007669"/>
    <property type="project" value="UniProtKB-SubCell"/>
</dbReference>
<evidence type="ECO:0000256" key="12">
    <source>
        <dbReference type="PROSITE-ProRule" id="PRU00509"/>
    </source>
</evidence>
<dbReference type="GO" id="GO:0141166">
    <property type="term" value="P:chromosomal 5-methylcytosine DNA demethylation pathway"/>
    <property type="evidence" value="ECO:0007669"/>
    <property type="project" value="UniProtKB-UniRule"/>
</dbReference>
<dbReference type="EC" id="1.14.11.80" evidence="13"/>
<comment type="catalytic activity">
    <reaction evidence="11 13">
        <text>a 5-hydroxymethyl-2'-deoxycytidine in DNA + 2-oxoglutarate + O2 = a 5-formyl-2'-deoxycytidine in DNA + succinate + CO2 + H2O</text>
        <dbReference type="Rhea" id="RHEA:53828"/>
        <dbReference type="Rhea" id="RHEA-COMP:13315"/>
        <dbReference type="Rhea" id="RHEA-COMP:13656"/>
        <dbReference type="ChEBI" id="CHEBI:15377"/>
        <dbReference type="ChEBI" id="CHEBI:15379"/>
        <dbReference type="ChEBI" id="CHEBI:16526"/>
        <dbReference type="ChEBI" id="CHEBI:16810"/>
        <dbReference type="ChEBI" id="CHEBI:30031"/>
        <dbReference type="ChEBI" id="CHEBI:136731"/>
        <dbReference type="ChEBI" id="CHEBI:137731"/>
        <dbReference type="EC" id="1.14.11.80"/>
    </reaction>
</comment>
<accession>A0A3B4EMD4</accession>
<proteinExistence type="inferred from homology"/>
<feature type="region of interest" description="Disordered" evidence="14">
    <location>
        <begin position="924"/>
        <end position="969"/>
    </location>
</feature>
<dbReference type="PROSITE" id="PS51058">
    <property type="entry name" value="ZF_CXXC"/>
    <property type="match status" value="1"/>
</dbReference>
<dbReference type="InterPro" id="IPR024779">
    <property type="entry name" value="2OGFeDO_JBP1/TET_oxygenase_dom"/>
</dbReference>
<dbReference type="Proteomes" id="UP001501920">
    <property type="component" value="Chromosome 5"/>
</dbReference>
<evidence type="ECO:0000256" key="4">
    <source>
        <dbReference type="ARBA" id="ARBA00022723"/>
    </source>
</evidence>
<comment type="function">
    <text evidence="13">Dioxygenase that catalyzes the conversion of the modified genomic base 5-methylcytosine (5mC) into 5-hydroxymethylcytosine (5hmC) and plays a key role in epigenetic chromatin reprogramming during embryonic development.</text>
</comment>
<dbReference type="STRING" id="42514.ENSPNAP00000036336"/>
<dbReference type="GeneTree" id="ENSGT00940000158935"/>
<feature type="compositionally biased region" description="Basic and acidic residues" evidence="14">
    <location>
        <begin position="1532"/>
        <end position="1558"/>
    </location>
</feature>
<comment type="cofactor">
    <cofactor evidence="13">
        <name>Zn(2+)</name>
        <dbReference type="ChEBI" id="CHEBI:29105"/>
    </cofactor>
    <text evidence="13">The zinc ions have a structural role.</text>
</comment>
<evidence type="ECO:0000256" key="8">
    <source>
        <dbReference type="ARBA" id="ARBA00023002"/>
    </source>
</evidence>
<feature type="compositionally biased region" description="Basic and acidic residues" evidence="14">
    <location>
        <begin position="1839"/>
        <end position="1849"/>
    </location>
</feature>
<dbReference type="OrthoDB" id="8854879at2759"/>
<evidence type="ECO:0000256" key="7">
    <source>
        <dbReference type="ARBA" id="ARBA00022964"/>
    </source>
</evidence>
<feature type="compositionally biased region" description="Basic residues" evidence="14">
    <location>
        <begin position="45"/>
        <end position="59"/>
    </location>
</feature>
<dbReference type="GO" id="GO:0001666">
    <property type="term" value="P:response to hypoxia"/>
    <property type="evidence" value="ECO:0007669"/>
    <property type="project" value="Ensembl"/>
</dbReference>
<dbReference type="Ensembl" id="ENSPNAT00000039926.2">
    <property type="protein sequence ID" value="ENSPNAP00000036336.2"/>
    <property type="gene ID" value="ENSPNAG00000027062.2"/>
</dbReference>
<feature type="compositionally biased region" description="Polar residues" evidence="14">
    <location>
        <begin position="32"/>
        <end position="44"/>
    </location>
</feature>
<feature type="compositionally biased region" description="Basic and acidic residues" evidence="14">
    <location>
        <begin position="677"/>
        <end position="686"/>
    </location>
</feature>
<evidence type="ECO:0000256" key="2">
    <source>
        <dbReference type="ARBA" id="ARBA00007502"/>
    </source>
</evidence>
<feature type="compositionally biased region" description="Basic and acidic residues" evidence="14">
    <location>
        <begin position="207"/>
        <end position="219"/>
    </location>
</feature>
<dbReference type="Pfam" id="PF12851">
    <property type="entry name" value="Tet_JBP"/>
    <property type="match status" value="1"/>
</dbReference>
<dbReference type="GO" id="GO:0008270">
    <property type="term" value="F:zinc ion binding"/>
    <property type="evidence" value="ECO:0007669"/>
    <property type="project" value="UniProtKB-UniRule"/>
</dbReference>
<protein>
    <recommendedName>
        <fullName evidence="13">Methylcytosine dioxygenase TET</fullName>
        <ecNumber evidence="13">1.14.11.80</ecNumber>
    </recommendedName>
</protein>
<feature type="region of interest" description="Disordered" evidence="14">
    <location>
        <begin position="1839"/>
        <end position="1891"/>
    </location>
</feature>
<keyword evidence="8 13" id="KW-0560">Oxidoreductase</keyword>
<evidence type="ECO:0000256" key="9">
    <source>
        <dbReference type="ARBA" id="ARBA00023004"/>
    </source>
</evidence>
<gene>
    <name evidence="16" type="primary">TET1</name>
</gene>
<feature type="region of interest" description="Disordered" evidence="14">
    <location>
        <begin position="1"/>
        <end position="241"/>
    </location>
</feature>
<evidence type="ECO:0000259" key="15">
    <source>
        <dbReference type="PROSITE" id="PS51058"/>
    </source>
</evidence>
<organism evidence="16 17">
    <name type="scientific">Pygocentrus nattereri</name>
    <name type="common">Red-bellied piranha</name>
    <dbReference type="NCBI Taxonomy" id="42514"/>
    <lineage>
        <taxon>Eukaryota</taxon>
        <taxon>Metazoa</taxon>
        <taxon>Chordata</taxon>
        <taxon>Craniata</taxon>
        <taxon>Vertebrata</taxon>
        <taxon>Euteleostomi</taxon>
        <taxon>Actinopterygii</taxon>
        <taxon>Neopterygii</taxon>
        <taxon>Teleostei</taxon>
        <taxon>Ostariophysi</taxon>
        <taxon>Characiformes</taxon>
        <taxon>Characoidei</taxon>
        <taxon>Pygocentrus</taxon>
    </lineage>
</organism>
<keyword evidence="5 12" id="KW-0863">Zinc-finger</keyword>
<evidence type="ECO:0000256" key="13">
    <source>
        <dbReference type="RuleBase" id="RU367064"/>
    </source>
</evidence>
<dbReference type="GO" id="GO:0070579">
    <property type="term" value="F:DNA 5-methylcytosine dioxygenase activity"/>
    <property type="evidence" value="ECO:0007669"/>
    <property type="project" value="UniProtKB-UniRule"/>
</dbReference>
<reference evidence="16 17" key="1">
    <citation type="submission" date="2020-10" db="EMBL/GenBank/DDBJ databases">
        <title>Pygocentrus nattereri (red-bellied piranha) genome, fPygNat1, primary haplotype.</title>
        <authorList>
            <person name="Myers G."/>
            <person name="Meyer A."/>
            <person name="Karagic N."/>
            <person name="Pippel M."/>
            <person name="Winkler S."/>
            <person name="Tracey A."/>
            <person name="Wood J."/>
            <person name="Formenti G."/>
            <person name="Howe K."/>
            <person name="Fedrigo O."/>
            <person name="Jarvis E.D."/>
        </authorList>
    </citation>
    <scope>NUCLEOTIDE SEQUENCE [LARGE SCALE GENOMIC DNA]</scope>
</reference>
<comment type="subcellular location">
    <subcellularLocation>
        <location evidence="1">Chromosome</location>
    </subcellularLocation>
</comment>
<feature type="region of interest" description="Disordered" evidence="14">
    <location>
        <begin position="749"/>
        <end position="781"/>
    </location>
</feature>
<dbReference type="GO" id="GO:0040029">
    <property type="term" value="P:epigenetic regulation of gene expression"/>
    <property type="evidence" value="ECO:0007669"/>
    <property type="project" value="InterPro"/>
</dbReference>
<keyword evidence="6 13" id="KW-0862">Zinc</keyword>
<evidence type="ECO:0000313" key="17">
    <source>
        <dbReference type="Proteomes" id="UP001501920"/>
    </source>
</evidence>
<feature type="domain" description="CXXC-type" evidence="15">
    <location>
        <begin position="423"/>
        <end position="464"/>
    </location>
</feature>